<proteinExistence type="predicted"/>
<name>A0ACC0J394_9ERIC</name>
<dbReference type="Proteomes" id="UP001060215">
    <property type="component" value="Chromosome 1"/>
</dbReference>
<sequence>MEGLSAICAGLGVIEEDDNGNRNSYTPGEYCLDNLKDLLRFLRRDDPQTREVFKQVCKWNIVGKDLIPIIEHCQDDRNLVLNSVKVLVFLTMPVEPTSNDIPQQIEYLWGLMSSITCSDIVPVIVSLLESPLENLEHEAFTEDDWKLVQLVLTLFRNILAIQDIPLHEKAGGSATQFLSLRDKFLELLFRENATDLILVLTQHIGGSCGYIRQDNLLLLETFHYIFIGQEPELIAKAYSKGLKVDGDAKTSINSLRSIMEEEQEKRKLTRLRNLGCYSQFTGTFTRLTMDGSKTLCKGNPCSASHDPLLNSRKVHRGPLKRVAWDYGRLPSTKDNTLELLHDFVNQLLSGGYNVLMESICEDVEKEHHTIQNSDVIIFFQVAQFITSFQYHKSVCLKSNMKADPFEASVNHHADSTLFEGNLCGPIAASMNESMFLLVISKWRYAYDSLKQTNEYKFVSAAGSLMKIMIRMLDLVLKVSPEDSKDPQTARILLYKLFYDQTDQGMTQFLLNQIKSFDTHKQAKSDLADLVETIHVVIRLIENLEARGTLRVSNPGCEQSAHSSMLSEEKLMNPSSDVNGEETAEPFQVDEPETSELDTLNHESNLPGMKNTKSDVNCDGIDDSSSDEQLPVTNEVDFEASALVSALASNALIQNLCWLLKFYKTNSMSTNHYIICMLRRICDDLELSPMLYQLSLLNTFYIILAEQKSSPCKEYENIVLFLTSLVRRMLRKMKSQPLLFVEVLFWKTRKECHYINCESLLHEVGNLKRESAKWGSVSNDGEMGSAQGKGWVRRSIADAFGDDEADFVISHEMDKQKYKNNRHCSRLIAEALDQDGKVSPVQVSNKLRQLGLRVLPKKRTLQAGASIQPREEGALGNELKESSVLKPLEDQEAMIKDLFEQFKDQKRCSHMIANALDADGTFTAAQVSRKLKQLGLRVAQQKRPKAKTHLKDEDVINFSAETAEHSDNETLLSLKKRSKNKKIERENKDMENQKIEGKVSQDSSEDEFPGSVSGNYVETGEEKLDIV</sequence>
<comment type="caution">
    <text evidence="1">The sequence shown here is derived from an EMBL/GenBank/DDBJ whole genome shotgun (WGS) entry which is preliminary data.</text>
</comment>
<dbReference type="EMBL" id="CM045758">
    <property type="protein sequence ID" value="KAI8032369.1"/>
    <property type="molecule type" value="Genomic_DNA"/>
</dbReference>
<accession>A0ACC0J394</accession>
<keyword evidence="2" id="KW-1185">Reference proteome</keyword>
<evidence type="ECO:0000313" key="1">
    <source>
        <dbReference type="EMBL" id="KAI8032369.1"/>
    </source>
</evidence>
<organism evidence="1 2">
    <name type="scientific">Camellia lanceoleosa</name>
    <dbReference type="NCBI Taxonomy" id="1840588"/>
    <lineage>
        <taxon>Eukaryota</taxon>
        <taxon>Viridiplantae</taxon>
        <taxon>Streptophyta</taxon>
        <taxon>Embryophyta</taxon>
        <taxon>Tracheophyta</taxon>
        <taxon>Spermatophyta</taxon>
        <taxon>Magnoliopsida</taxon>
        <taxon>eudicotyledons</taxon>
        <taxon>Gunneridae</taxon>
        <taxon>Pentapetalae</taxon>
        <taxon>asterids</taxon>
        <taxon>Ericales</taxon>
        <taxon>Theaceae</taxon>
        <taxon>Camellia</taxon>
    </lineage>
</organism>
<gene>
    <name evidence="1" type="ORF">LOK49_LG01G01595</name>
</gene>
<evidence type="ECO:0000313" key="2">
    <source>
        <dbReference type="Proteomes" id="UP001060215"/>
    </source>
</evidence>
<protein>
    <submittedName>
        <fullName evidence="1">Uncharacterized protein</fullName>
    </submittedName>
</protein>
<reference evidence="1 2" key="1">
    <citation type="journal article" date="2022" name="Plant J.">
        <title>Chromosome-level genome of Camellia lanceoleosa provides a valuable resource for understanding genome evolution and self-incompatibility.</title>
        <authorList>
            <person name="Gong W."/>
            <person name="Xiao S."/>
            <person name="Wang L."/>
            <person name="Liao Z."/>
            <person name="Chang Y."/>
            <person name="Mo W."/>
            <person name="Hu G."/>
            <person name="Li W."/>
            <person name="Zhao G."/>
            <person name="Zhu H."/>
            <person name="Hu X."/>
            <person name="Ji K."/>
            <person name="Xiang X."/>
            <person name="Song Q."/>
            <person name="Yuan D."/>
            <person name="Jin S."/>
            <person name="Zhang L."/>
        </authorList>
    </citation>
    <scope>NUCLEOTIDE SEQUENCE [LARGE SCALE GENOMIC DNA]</scope>
    <source>
        <strain evidence="1">SQ_2022a</strain>
    </source>
</reference>